<proteinExistence type="predicted"/>
<comment type="caution">
    <text evidence="1">The sequence shown here is derived from an EMBL/GenBank/DDBJ whole genome shotgun (WGS) entry which is preliminary data.</text>
</comment>
<evidence type="ECO:0008006" key="3">
    <source>
        <dbReference type="Google" id="ProtNLM"/>
    </source>
</evidence>
<accession>A0ABT2QLM8</accession>
<organism evidence="1 2">
    <name type="scientific">Natronoglomus mannanivorans</name>
    <dbReference type="NCBI Taxonomy" id="2979990"/>
    <lineage>
        <taxon>Archaea</taxon>
        <taxon>Methanobacteriati</taxon>
        <taxon>Methanobacteriota</taxon>
        <taxon>Stenosarchaea group</taxon>
        <taxon>Halobacteria</taxon>
        <taxon>Halobacteriales</taxon>
        <taxon>Natrialbaceae</taxon>
        <taxon>Natronoglomus</taxon>
    </lineage>
</organism>
<evidence type="ECO:0000313" key="2">
    <source>
        <dbReference type="Proteomes" id="UP001320972"/>
    </source>
</evidence>
<protein>
    <recommendedName>
        <fullName evidence="3">PD-(D/E)XK nuclease superfamily protein</fullName>
    </recommendedName>
</protein>
<reference evidence="1 2" key="1">
    <citation type="submission" date="2022-09" db="EMBL/GenBank/DDBJ databases">
        <title>Enrichment on poylsaccharides allowed isolation of novel metabolic and taxonomic groups of Haloarchaea.</title>
        <authorList>
            <person name="Sorokin D.Y."/>
            <person name="Elcheninov A.G."/>
            <person name="Khizhniak T.V."/>
            <person name="Kolganova T.V."/>
            <person name="Kublanov I.V."/>
        </authorList>
    </citation>
    <scope>NUCLEOTIDE SEQUENCE [LARGE SCALE GENOMIC DNA]</scope>
    <source>
        <strain evidence="1 2">AArc-m2/3/4</strain>
    </source>
</reference>
<dbReference type="EMBL" id="JAOPKB010000026">
    <property type="protein sequence ID" value="MCU4975842.1"/>
    <property type="molecule type" value="Genomic_DNA"/>
</dbReference>
<dbReference type="Proteomes" id="UP001320972">
    <property type="component" value="Unassembled WGS sequence"/>
</dbReference>
<keyword evidence="2" id="KW-1185">Reference proteome</keyword>
<gene>
    <name evidence="1" type="ORF">OB955_24485</name>
</gene>
<name>A0ABT2QLM8_9EURY</name>
<dbReference type="RefSeq" id="WP_338009428.1">
    <property type="nucleotide sequence ID" value="NZ_JAOPKB010000026.1"/>
</dbReference>
<sequence length="382" mass="44147">MSDVLSRYFDIETEDDLTRIVFGILELAGSQVLEAVLRLPDGELSDDAMVTFHTRLNPRAERVPDVLIEDSNTTIMIESKRGADFDSEQLQAEHEELVKYGNAQTHLLLVSGHKSRPDGLDELELEHVQWLGWRDVALRISNCDRTELTRTQIGLLELLRTKLEEEGYAPFTGFSEQLLDDLPRIWSLSKRYYSHIAKFHRELEGRLGDRGLQAKNMWRDGISQDFNRFPAELQFVSSHLWIAYGEQDFAINNKYQHYLFVAFYVEEQTTPIVRVGYSLSPNQNDSDQRSLTENADDIAQFVDESDYQLLHTGRNFHVVERFTDESEITSLLTEADTLQHLERVQLVVEYDSRELADPSLTELIADNLLALHEFTHPRLYPD</sequence>
<evidence type="ECO:0000313" key="1">
    <source>
        <dbReference type="EMBL" id="MCU4975842.1"/>
    </source>
</evidence>